<evidence type="ECO:0000259" key="2">
    <source>
        <dbReference type="PROSITE" id="PS51841"/>
    </source>
</evidence>
<evidence type="ECO:0000313" key="4">
    <source>
        <dbReference type="Proteomes" id="UP000028980"/>
    </source>
</evidence>
<dbReference type="PROSITE" id="PS51841">
    <property type="entry name" value="LTD"/>
    <property type="match status" value="1"/>
</dbReference>
<proteinExistence type="predicted"/>
<evidence type="ECO:0000256" key="1">
    <source>
        <dbReference type="ARBA" id="ARBA00022729"/>
    </source>
</evidence>
<dbReference type="SUPFAM" id="SSF74853">
    <property type="entry name" value="Lamin A/C globular tail domain"/>
    <property type="match status" value="1"/>
</dbReference>
<comment type="caution">
    <text evidence="3">The sequence shown here is derived from an EMBL/GenBank/DDBJ whole genome shotgun (WGS) entry which is preliminary data.</text>
</comment>
<reference evidence="3 4" key="1">
    <citation type="journal article" date="2014" name="Genome Announc.">
        <title>Draft Genome Sequences of Marine Flavobacterium Nonlabens Strains NR17, NR24, NR27, NR32, NR33, and Ara13.</title>
        <authorList>
            <person name="Nakanishi M."/>
            <person name="Meirelles P."/>
            <person name="Suzuki R."/>
            <person name="Takatani N."/>
            <person name="Mino S."/>
            <person name="Suda W."/>
            <person name="Oshima K."/>
            <person name="Hattori M."/>
            <person name="Ohkuma M."/>
            <person name="Hosokawa M."/>
            <person name="Miyashita K."/>
            <person name="Thompson F.L."/>
            <person name="Niwa A."/>
            <person name="Sawabe T."/>
            <person name="Sawabe T."/>
        </authorList>
    </citation>
    <scope>NUCLEOTIDE SEQUENCE [LARGE SCALE GENOMIC DNA]</scope>
    <source>
        <strain evidence="4">JCM19296</strain>
    </source>
</reference>
<dbReference type="Gene3D" id="2.60.40.1260">
    <property type="entry name" value="Lamin Tail domain"/>
    <property type="match status" value="1"/>
</dbReference>
<accession>A0A081DBB2</accession>
<keyword evidence="1" id="KW-0732">Signal</keyword>
<organism evidence="3 4">
    <name type="scientific">Nonlabens ulvanivorans</name>
    <name type="common">Persicivirga ulvanivorans</name>
    <dbReference type="NCBI Taxonomy" id="906888"/>
    <lineage>
        <taxon>Bacteria</taxon>
        <taxon>Pseudomonadati</taxon>
        <taxon>Bacteroidota</taxon>
        <taxon>Flavobacteriia</taxon>
        <taxon>Flavobacteriales</taxon>
        <taxon>Flavobacteriaceae</taxon>
        <taxon>Nonlabens</taxon>
    </lineage>
</organism>
<dbReference type="AlphaFoldDB" id="A0A081DBB2"/>
<feature type="domain" description="LTD" evidence="2">
    <location>
        <begin position="1"/>
        <end position="103"/>
    </location>
</feature>
<dbReference type="InterPro" id="IPR001322">
    <property type="entry name" value="Lamin_tail_dom"/>
</dbReference>
<evidence type="ECO:0000313" key="3">
    <source>
        <dbReference type="EMBL" id="GAK76208.1"/>
    </source>
</evidence>
<dbReference type="InterPro" id="IPR036415">
    <property type="entry name" value="Lamin_tail_dom_sf"/>
</dbReference>
<protein>
    <recommendedName>
        <fullName evidence="2">LTD domain-containing protein</fullName>
    </recommendedName>
</protein>
<dbReference type="Pfam" id="PF18962">
    <property type="entry name" value="Por_Secre_tail"/>
    <property type="match status" value="1"/>
</dbReference>
<gene>
    <name evidence="3" type="ORF">JCM19296_1805</name>
</gene>
<dbReference type="Proteomes" id="UP000028980">
    <property type="component" value="Unassembled WGS sequence"/>
</dbReference>
<dbReference type="Pfam" id="PF00932">
    <property type="entry name" value="LTD"/>
    <property type="match status" value="1"/>
</dbReference>
<dbReference type="EMBL" id="BBLG01000003">
    <property type="protein sequence ID" value="GAK76208.1"/>
    <property type="molecule type" value="Genomic_DNA"/>
</dbReference>
<dbReference type="NCBIfam" id="TIGR04183">
    <property type="entry name" value="Por_Secre_tail"/>
    <property type="match status" value="1"/>
</dbReference>
<dbReference type="InterPro" id="IPR026444">
    <property type="entry name" value="Secre_tail"/>
</dbReference>
<sequence length="216" mass="23847">MASNSTTAVDDDGEYEDWVELYNNSSSTLSLDNLYLSDDATDPLMWQFPSGTTIAPDSYLIVWCDKDLTQTGLHADLKFSSNGEDAVLSYDNGTVIESITFGAQTTDMGYARVPNGTGNFVIQAPTFGTNNETLSNSDFELNTDYSIYPNPVNDVINIKTNNGSIDQIALYNLQGQQLISLKFNGEQQSQLDLTNYTQGIYLLTINNQQTVKVIKQ</sequence>
<name>A0A081DBB2_NONUL</name>